<comment type="caution">
    <text evidence="2">The sequence shown here is derived from an EMBL/GenBank/DDBJ whole genome shotgun (WGS) entry which is preliminary data.</text>
</comment>
<dbReference type="EMBL" id="JAJUBB010000001">
    <property type="protein sequence ID" value="MDD1780125.1"/>
    <property type="molecule type" value="Genomic_DNA"/>
</dbReference>
<gene>
    <name evidence="2" type="ORF">LRP49_02830</name>
</gene>
<protein>
    <submittedName>
        <fullName evidence="2">Glycosyltransferase family 4 protein</fullName>
    </submittedName>
</protein>
<evidence type="ECO:0000259" key="1">
    <source>
        <dbReference type="Pfam" id="PF13439"/>
    </source>
</evidence>
<evidence type="ECO:0000313" key="2">
    <source>
        <dbReference type="EMBL" id="MDD1780125.1"/>
    </source>
</evidence>
<dbReference type="Gene3D" id="3.40.50.2000">
    <property type="entry name" value="Glycogen Phosphorylase B"/>
    <property type="match status" value="2"/>
</dbReference>
<organism evidence="2 3">
    <name type="scientific">Enterovibrio qingdaonensis</name>
    <dbReference type="NCBI Taxonomy" id="2899818"/>
    <lineage>
        <taxon>Bacteria</taxon>
        <taxon>Pseudomonadati</taxon>
        <taxon>Pseudomonadota</taxon>
        <taxon>Gammaproteobacteria</taxon>
        <taxon>Vibrionales</taxon>
        <taxon>Vibrionaceae</taxon>
        <taxon>Enterovibrio</taxon>
    </lineage>
</organism>
<proteinExistence type="predicted"/>
<dbReference type="RefSeq" id="WP_274140052.1">
    <property type="nucleotide sequence ID" value="NZ_JAJUBB010000001.1"/>
</dbReference>
<accession>A0ABT5QGL9</accession>
<feature type="domain" description="Glycosyltransferase subfamily 4-like N-terminal" evidence="1">
    <location>
        <begin position="33"/>
        <end position="173"/>
    </location>
</feature>
<dbReference type="InterPro" id="IPR050194">
    <property type="entry name" value="Glycosyltransferase_grp1"/>
</dbReference>
<evidence type="ECO:0000313" key="3">
    <source>
        <dbReference type="Proteomes" id="UP001149821"/>
    </source>
</evidence>
<dbReference type="InterPro" id="IPR028098">
    <property type="entry name" value="Glyco_trans_4-like_N"/>
</dbReference>
<reference evidence="2" key="1">
    <citation type="submission" date="2021-12" db="EMBL/GenBank/DDBJ databases">
        <title>Enterovibrio ZSDZ35 sp. nov. and Enterovibrio ZSDZ42 sp. nov., isolated from coastal seawater in Qingdao.</title>
        <authorList>
            <person name="Zhang P."/>
        </authorList>
    </citation>
    <scope>NUCLEOTIDE SEQUENCE</scope>
    <source>
        <strain evidence="2">ZSDZ35</strain>
    </source>
</reference>
<dbReference type="Pfam" id="PF13439">
    <property type="entry name" value="Glyco_transf_4"/>
    <property type="match status" value="1"/>
</dbReference>
<dbReference type="CDD" id="cd03801">
    <property type="entry name" value="GT4_PimA-like"/>
    <property type="match status" value="1"/>
</dbReference>
<dbReference type="PANTHER" id="PTHR45947:SF3">
    <property type="entry name" value="SULFOQUINOVOSYL TRANSFERASE SQD2"/>
    <property type="match status" value="1"/>
</dbReference>
<dbReference type="Proteomes" id="UP001149821">
    <property type="component" value="Unassembled WGS sequence"/>
</dbReference>
<dbReference type="PANTHER" id="PTHR45947">
    <property type="entry name" value="SULFOQUINOVOSYL TRANSFERASE SQD2"/>
    <property type="match status" value="1"/>
</dbReference>
<name>A0ABT5QGL9_9GAMM</name>
<dbReference type="Pfam" id="PF13692">
    <property type="entry name" value="Glyco_trans_1_4"/>
    <property type="match status" value="1"/>
</dbReference>
<dbReference type="SUPFAM" id="SSF53756">
    <property type="entry name" value="UDP-Glycosyltransferase/glycogen phosphorylase"/>
    <property type="match status" value="1"/>
</dbReference>
<keyword evidence="3" id="KW-1185">Reference proteome</keyword>
<sequence>MSAASTTHICHIVSTYTDDVLNRQLLGNLSCSLSKNFEHTLVVLSKPTRERLNLPNGVSCIELKNTRPLSWRAFRECGRVLSILKPDVCHTYGNTPLAIQWMARRAGVPVKLHQVSPLQASSHSSWLVKTFLSTLSHSTDVFITASSETKRWLEQGVRIPPEQCEIIRPAIDAKHFCPTLQEVNPLKTNSFLGQIAIPTNKFVVGTDISEQCIENLITLIDEFAVASKLSPEFKTNAMLLIAGNARYIPLLRKEVQARNLDEDNVRILGRISNMRLFYKTIDALAIPEEIDKNGTQPIEAMSMAIPIISLRPRALTRRSEHPLKWTNKNGHCRIQHQLLDIFSDMGKRLRLGREARLYVQEKHCIKEFESRLLALYLRGNPSANSNSANTLRFASPSSRNE</sequence>